<evidence type="ECO:0000256" key="1">
    <source>
        <dbReference type="SAM" id="MobiDB-lite"/>
    </source>
</evidence>
<evidence type="ECO:0000256" key="2">
    <source>
        <dbReference type="SAM" id="Phobius"/>
    </source>
</evidence>
<protein>
    <submittedName>
        <fullName evidence="3">Uncharacterized protein</fullName>
    </submittedName>
</protein>
<keyword evidence="4" id="KW-1185">Reference proteome</keyword>
<proteinExistence type="predicted"/>
<reference evidence="3" key="1">
    <citation type="submission" date="2023-06" db="EMBL/GenBank/DDBJ databases">
        <title>Genome-scale phylogeny and comparative genomics of the fungal order Sordariales.</title>
        <authorList>
            <consortium name="Lawrence Berkeley National Laboratory"/>
            <person name="Hensen N."/>
            <person name="Bonometti L."/>
            <person name="Westerberg I."/>
            <person name="Brannstrom I.O."/>
            <person name="Guillou S."/>
            <person name="Cros-Aarteil S."/>
            <person name="Calhoun S."/>
            <person name="Haridas S."/>
            <person name="Kuo A."/>
            <person name="Mondo S."/>
            <person name="Pangilinan J."/>
            <person name="Riley R."/>
            <person name="LaButti K."/>
            <person name="Andreopoulos B."/>
            <person name="Lipzen A."/>
            <person name="Chen C."/>
            <person name="Yanf M."/>
            <person name="Daum C."/>
            <person name="Ng V."/>
            <person name="Clum A."/>
            <person name="Steindorff A."/>
            <person name="Ohm R."/>
            <person name="Martin F."/>
            <person name="Silar P."/>
            <person name="Natvig D."/>
            <person name="Lalanne C."/>
            <person name="Gautier V."/>
            <person name="Ament-velasquez S.L."/>
            <person name="Kruys A."/>
            <person name="Hutchinson M.I."/>
            <person name="Powell A.J."/>
            <person name="Barry K."/>
            <person name="Miller A.N."/>
            <person name="Grigoriev I.V."/>
            <person name="Debuchy R."/>
            <person name="Gladieux P."/>
            <person name="Thoren M.H."/>
            <person name="Johannesson H."/>
        </authorList>
    </citation>
    <scope>NUCLEOTIDE SEQUENCE</scope>
    <source>
        <strain evidence="3">SMH2392-1A</strain>
    </source>
</reference>
<dbReference type="EMBL" id="JAUIRO010000005">
    <property type="protein sequence ID" value="KAK0713171.1"/>
    <property type="molecule type" value="Genomic_DNA"/>
</dbReference>
<organism evidence="3 4">
    <name type="scientific">Lasiosphaeria miniovina</name>
    <dbReference type="NCBI Taxonomy" id="1954250"/>
    <lineage>
        <taxon>Eukaryota</taxon>
        <taxon>Fungi</taxon>
        <taxon>Dikarya</taxon>
        <taxon>Ascomycota</taxon>
        <taxon>Pezizomycotina</taxon>
        <taxon>Sordariomycetes</taxon>
        <taxon>Sordariomycetidae</taxon>
        <taxon>Sordariales</taxon>
        <taxon>Lasiosphaeriaceae</taxon>
        <taxon>Lasiosphaeria</taxon>
    </lineage>
</organism>
<accession>A0AA40AC78</accession>
<keyword evidence="2" id="KW-0812">Transmembrane</keyword>
<dbReference type="GeneID" id="85328924"/>
<evidence type="ECO:0000313" key="4">
    <source>
        <dbReference type="Proteomes" id="UP001172101"/>
    </source>
</evidence>
<feature type="compositionally biased region" description="Basic and acidic residues" evidence="1">
    <location>
        <begin position="1"/>
        <end position="13"/>
    </location>
</feature>
<dbReference type="AlphaFoldDB" id="A0AA40AC78"/>
<feature type="region of interest" description="Disordered" evidence="1">
    <location>
        <begin position="1"/>
        <end position="33"/>
    </location>
</feature>
<comment type="caution">
    <text evidence="3">The sequence shown here is derived from an EMBL/GenBank/DDBJ whole genome shotgun (WGS) entry which is preliminary data.</text>
</comment>
<feature type="region of interest" description="Disordered" evidence="1">
    <location>
        <begin position="134"/>
        <end position="157"/>
    </location>
</feature>
<gene>
    <name evidence="3" type="ORF">B0T26DRAFT_753311</name>
</gene>
<dbReference type="Proteomes" id="UP001172101">
    <property type="component" value="Unassembled WGS sequence"/>
</dbReference>
<evidence type="ECO:0000313" key="3">
    <source>
        <dbReference type="EMBL" id="KAK0713171.1"/>
    </source>
</evidence>
<keyword evidence="2" id="KW-1133">Transmembrane helix</keyword>
<sequence length="176" mass="20382">MNMDWDRQPELSPHRHHHEQLLQPQPPPPQHYHPVFDPSFADMMYGNPSRAITAGLFLGVVGTLATWVLGRTLYASLPFSLICAAGRWACRVQVRVCRHLRERAGEWWRGGRGRRREGREFWTAVDVRRRDSGFEGRRGEEEEAMGSSQSDNGRGGGEKWQWVAKIFRTRSRQFLV</sequence>
<feature type="transmembrane region" description="Helical" evidence="2">
    <location>
        <begin position="51"/>
        <end position="70"/>
    </location>
</feature>
<keyword evidence="2" id="KW-0472">Membrane</keyword>
<name>A0AA40AC78_9PEZI</name>
<dbReference type="RefSeq" id="XP_060294494.1">
    <property type="nucleotide sequence ID" value="XM_060445654.1"/>
</dbReference>